<evidence type="ECO:0000256" key="1">
    <source>
        <dbReference type="SAM" id="Phobius"/>
    </source>
</evidence>
<sequence length="126" mass="14833">MIKNNKGFIYPLSLCVYILFIHFLFILYGIYVNKKGIDSGVKNSNIQEYYFLSSLKEIELDLSTKENPDLSGTKNFLHGNVFYTIEKNSRTTFKIDYQLKMQDGIKPIYAISYFDIEQNKMTKWVE</sequence>
<reference evidence="2 3" key="1">
    <citation type="submission" date="2015-05" db="EMBL/GenBank/DDBJ databases">
        <title>Whole genome sequence and identification of bacterial endophytes from Costus igneus.</title>
        <authorList>
            <person name="Lee Y.P."/>
            <person name="Gan H.M."/>
            <person name="Eng W."/>
            <person name="Wheatley M.S."/>
            <person name="Caraballo A."/>
            <person name="Polter S."/>
            <person name="Savka M.A."/>
            <person name="Hudson A.O."/>
        </authorList>
    </citation>
    <scope>NUCLEOTIDE SEQUENCE [LARGE SCALE GENOMIC DNA]</scope>
    <source>
        <strain evidence="2 3">RIT379</strain>
    </source>
</reference>
<keyword evidence="1" id="KW-0472">Membrane</keyword>
<dbReference type="EMBL" id="LDPH01000004">
    <property type="protein sequence ID" value="KLV27206.1"/>
    <property type="molecule type" value="Genomic_DNA"/>
</dbReference>
<protein>
    <submittedName>
        <fullName evidence="2">Uncharacterized protein</fullName>
    </submittedName>
</protein>
<feature type="transmembrane region" description="Helical" evidence="1">
    <location>
        <begin position="7"/>
        <end position="31"/>
    </location>
</feature>
<name>A0A0J1IMI9_NIACI</name>
<proteinExistence type="predicted"/>
<comment type="caution">
    <text evidence="2">The sequence shown here is derived from an EMBL/GenBank/DDBJ whole genome shotgun (WGS) entry which is preliminary data.</text>
</comment>
<gene>
    <name evidence="2" type="ORF">ABW02_06685</name>
</gene>
<keyword evidence="3" id="KW-1185">Reference proteome</keyword>
<evidence type="ECO:0000313" key="3">
    <source>
        <dbReference type="Proteomes" id="UP000036045"/>
    </source>
</evidence>
<dbReference type="PATRIC" id="fig|1397.4.peg.4010"/>
<dbReference type="AlphaFoldDB" id="A0A0J1IMI9"/>
<evidence type="ECO:0000313" key="2">
    <source>
        <dbReference type="EMBL" id="KLV27206.1"/>
    </source>
</evidence>
<organism evidence="2 3">
    <name type="scientific">Niallia circulans</name>
    <name type="common">Bacillus circulans</name>
    <dbReference type="NCBI Taxonomy" id="1397"/>
    <lineage>
        <taxon>Bacteria</taxon>
        <taxon>Bacillati</taxon>
        <taxon>Bacillota</taxon>
        <taxon>Bacilli</taxon>
        <taxon>Bacillales</taxon>
        <taxon>Bacillaceae</taxon>
        <taxon>Niallia</taxon>
    </lineage>
</organism>
<keyword evidence="1" id="KW-0812">Transmembrane</keyword>
<dbReference type="OrthoDB" id="2933258at2"/>
<dbReference type="Pfam" id="PF14173">
    <property type="entry name" value="ComGG"/>
    <property type="match status" value="1"/>
</dbReference>
<dbReference type="Proteomes" id="UP000036045">
    <property type="component" value="Unassembled WGS sequence"/>
</dbReference>
<accession>A0A0J1IMI9</accession>
<keyword evidence="1" id="KW-1133">Transmembrane helix</keyword>
<dbReference type="InterPro" id="IPR020372">
    <property type="entry name" value="Competence_ComGG"/>
</dbReference>
<dbReference type="RefSeq" id="WP_047941176.1">
    <property type="nucleotide sequence ID" value="NZ_JABRVN010000015.1"/>
</dbReference>